<dbReference type="Gene3D" id="3.20.20.140">
    <property type="entry name" value="Metal-dependent hydrolases"/>
    <property type="match status" value="1"/>
</dbReference>
<dbReference type="GO" id="GO:0019748">
    <property type="term" value="P:secondary metabolic process"/>
    <property type="evidence" value="ECO:0007669"/>
    <property type="project" value="TreeGrafter"/>
</dbReference>
<dbReference type="GO" id="GO:0016831">
    <property type="term" value="F:carboxy-lyase activity"/>
    <property type="evidence" value="ECO:0007669"/>
    <property type="project" value="UniProtKB-KW"/>
</dbReference>
<protein>
    <recommendedName>
        <fullName evidence="4">Amidohydrolase-related domain-containing protein</fullName>
    </recommendedName>
</protein>
<dbReference type="AlphaFoldDB" id="A0A0D2PH98"/>
<dbReference type="STRING" id="945553.A0A0D2PH98"/>
<proteinExistence type="inferred from homology"/>
<evidence type="ECO:0000256" key="2">
    <source>
        <dbReference type="ARBA" id="ARBA00023239"/>
    </source>
</evidence>
<organism evidence="5 6">
    <name type="scientific">Hypholoma sublateritium (strain FD-334 SS-4)</name>
    <dbReference type="NCBI Taxonomy" id="945553"/>
    <lineage>
        <taxon>Eukaryota</taxon>
        <taxon>Fungi</taxon>
        <taxon>Dikarya</taxon>
        <taxon>Basidiomycota</taxon>
        <taxon>Agaricomycotina</taxon>
        <taxon>Agaricomycetes</taxon>
        <taxon>Agaricomycetidae</taxon>
        <taxon>Agaricales</taxon>
        <taxon>Agaricineae</taxon>
        <taxon>Strophariaceae</taxon>
        <taxon>Hypholoma</taxon>
    </lineage>
</organism>
<dbReference type="InterPro" id="IPR006680">
    <property type="entry name" value="Amidohydro-rel"/>
</dbReference>
<dbReference type="InterPro" id="IPR032465">
    <property type="entry name" value="ACMSD"/>
</dbReference>
<dbReference type="OrthoDB" id="2832284at2759"/>
<keyword evidence="1 3" id="KW-0210">Decarboxylase</keyword>
<accession>A0A0D2PH98</accession>
<dbReference type="PANTHER" id="PTHR21240">
    <property type="entry name" value="2-AMINO-3-CARBOXYLMUCONATE-6-SEMIALDEHYDE DECARBOXYLASE"/>
    <property type="match status" value="1"/>
</dbReference>
<feature type="domain" description="Amidohydrolase-related" evidence="4">
    <location>
        <begin position="18"/>
        <end position="299"/>
    </location>
</feature>
<evidence type="ECO:0000256" key="3">
    <source>
        <dbReference type="RuleBase" id="RU366045"/>
    </source>
</evidence>
<evidence type="ECO:0000256" key="1">
    <source>
        <dbReference type="ARBA" id="ARBA00022793"/>
    </source>
</evidence>
<gene>
    <name evidence="5" type="ORF">HYPSUDRAFT_126336</name>
</gene>
<sequence>MARLTPFHALFDERIHRIDVHHHYFTPDLDKEKSNAAVGWKTPAANVPWSSEISLQAMHDMNVDFAILSFPALASGSVDELNRATARRRNEYASEICQKHANKFAFLVTLPFLNDIEGAVHEIQYGMDSLTAYGVSISSCYGEGPAATYIGDERYYPIWAELDKRRAVVFLHGSQVPSSTPYPSPFLGLPITEVPNETFKAAAHLVVTGHRRRFPNVKIILAHLGGNVPFLSARVALLSNYMGCTLTPDEILDDFKTFYYETALSASELSLTAMEKFVQHDHILFGTDFPGKRLFATTQKDLTCLQRSPRV</sequence>
<evidence type="ECO:0000313" key="6">
    <source>
        <dbReference type="Proteomes" id="UP000054270"/>
    </source>
</evidence>
<evidence type="ECO:0000313" key="5">
    <source>
        <dbReference type="EMBL" id="KJA30204.1"/>
    </source>
</evidence>
<dbReference type="Proteomes" id="UP000054270">
    <property type="component" value="Unassembled WGS sequence"/>
</dbReference>
<dbReference type="InterPro" id="IPR032466">
    <property type="entry name" value="Metal_Hydrolase"/>
</dbReference>
<comment type="similarity">
    <text evidence="3">Belongs to the metallo-dependent hydrolases superfamily.</text>
</comment>
<dbReference type="GO" id="GO:0005737">
    <property type="term" value="C:cytoplasm"/>
    <property type="evidence" value="ECO:0007669"/>
    <property type="project" value="TreeGrafter"/>
</dbReference>
<evidence type="ECO:0000259" key="4">
    <source>
        <dbReference type="Pfam" id="PF04909"/>
    </source>
</evidence>
<reference evidence="6" key="1">
    <citation type="submission" date="2014-04" db="EMBL/GenBank/DDBJ databases">
        <title>Evolutionary Origins and Diversification of the Mycorrhizal Mutualists.</title>
        <authorList>
            <consortium name="DOE Joint Genome Institute"/>
            <consortium name="Mycorrhizal Genomics Consortium"/>
            <person name="Kohler A."/>
            <person name="Kuo A."/>
            <person name="Nagy L.G."/>
            <person name="Floudas D."/>
            <person name="Copeland A."/>
            <person name="Barry K.W."/>
            <person name="Cichocki N."/>
            <person name="Veneault-Fourrey C."/>
            <person name="LaButti K."/>
            <person name="Lindquist E.A."/>
            <person name="Lipzen A."/>
            <person name="Lundell T."/>
            <person name="Morin E."/>
            <person name="Murat C."/>
            <person name="Riley R."/>
            <person name="Ohm R."/>
            <person name="Sun H."/>
            <person name="Tunlid A."/>
            <person name="Henrissat B."/>
            <person name="Grigoriev I.V."/>
            <person name="Hibbett D.S."/>
            <person name="Martin F."/>
        </authorList>
    </citation>
    <scope>NUCLEOTIDE SEQUENCE [LARGE SCALE GENOMIC DNA]</scope>
    <source>
        <strain evidence="6">FD-334 SS-4</strain>
    </source>
</reference>
<keyword evidence="6" id="KW-1185">Reference proteome</keyword>
<dbReference type="GO" id="GO:0016787">
    <property type="term" value="F:hydrolase activity"/>
    <property type="evidence" value="ECO:0007669"/>
    <property type="project" value="InterPro"/>
</dbReference>
<dbReference type="OMA" id="IILSHMG"/>
<dbReference type="PANTHER" id="PTHR21240:SF28">
    <property type="entry name" value="ISO-OROTATE DECARBOXYLASE (EUROFUNG)"/>
    <property type="match status" value="1"/>
</dbReference>
<name>A0A0D2PH98_HYPSF</name>
<dbReference type="EMBL" id="KN817518">
    <property type="protein sequence ID" value="KJA30204.1"/>
    <property type="molecule type" value="Genomic_DNA"/>
</dbReference>
<dbReference type="Pfam" id="PF04909">
    <property type="entry name" value="Amidohydro_2"/>
    <property type="match status" value="1"/>
</dbReference>
<keyword evidence="2 3" id="KW-0456">Lyase</keyword>
<dbReference type="SUPFAM" id="SSF51556">
    <property type="entry name" value="Metallo-dependent hydrolases"/>
    <property type="match status" value="1"/>
</dbReference>